<feature type="signal peptide" evidence="2">
    <location>
        <begin position="1"/>
        <end position="19"/>
    </location>
</feature>
<evidence type="ECO:0000313" key="4">
    <source>
        <dbReference type="Proteomes" id="UP000024376"/>
    </source>
</evidence>
<name>A0A024SC96_HYPJR</name>
<organism evidence="3 4">
    <name type="scientific">Hypocrea jecorina (strain ATCC 56765 / BCRC 32924 / NRRL 11460 / Rut C-30)</name>
    <name type="common">Trichoderma reesei</name>
    <dbReference type="NCBI Taxonomy" id="1344414"/>
    <lineage>
        <taxon>Eukaryota</taxon>
        <taxon>Fungi</taxon>
        <taxon>Dikarya</taxon>
        <taxon>Ascomycota</taxon>
        <taxon>Pezizomycotina</taxon>
        <taxon>Sordariomycetes</taxon>
        <taxon>Hypocreomycetidae</taxon>
        <taxon>Hypocreales</taxon>
        <taxon>Hypocreaceae</taxon>
        <taxon>Trichoderma</taxon>
    </lineage>
</organism>
<dbReference type="HOGENOM" id="CLU_3034067_0_0_1"/>
<dbReference type="Proteomes" id="UP000024376">
    <property type="component" value="Unassembled WGS sequence"/>
</dbReference>
<feature type="compositionally biased region" description="Basic residues" evidence="1">
    <location>
        <begin position="34"/>
        <end position="43"/>
    </location>
</feature>
<gene>
    <name evidence="3" type="ORF">M419DRAFT_118518</name>
</gene>
<dbReference type="KEGG" id="trr:M419DRAFT_118518"/>
<sequence>MLLVSVWILSGPTTAPVTGRRDNSVTSSASLVVRRLRPRPRPGSKRDLTTSRDTQ</sequence>
<protein>
    <submittedName>
        <fullName evidence="3">Uncharacterized protein</fullName>
    </submittedName>
</protein>
<feature type="non-terminal residue" evidence="3">
    <location>
        <position position="1"/>
    </location>
</feature>
<evidence type="ECO:0000313" key="3">
    <source>
        <dbReference type="EMBL" id="ETS02960.1"/>
    </source>
</evidence>
<feature type="compositionally biased region" description="Basic and acidic residues" evidence="1">
    <location>
        <begin position="44"/>
        <end position="55"/>
    </location>
</feature>
<proteinExistence type="predicted"/>
<feature type="region of interest" description="Disordered" evidence="1">
    <location>
        <begin position="13"/>
        <end position="55"/>
    </location>
</feature>
<evidence type="ECO:0000256" key="1">
    <source>
        <dbReference type="SAM" id="MobiDB-lite"/>
    </source>
</evidence>
<dbReference type="AlphaFoldDB" id="A0A024SC96"/>
<feature type="chain" id="PRO_5001533783" evidence="2">
    <location>
        <begin position="20"/>
        <end position="55"/>
    </location>
</feature>
<evidence type="ECO:0000256" key="2">
    <source>
        <dbReference type="SAM" id="SignalP"/>
    </source>
</evidence>
<dbReference type="EMBL" id="KI911144">
    <property type="protein sequence ID" value="ETS02960.1"/>
    <property type="molecule type" value="Genomic_DNA"/>
</dbReference>
<accession>A0A024SC96</accession>
<reference evidence="4" key="1">
    <citation type="journal article" date="2013" name="Ind. Biotechnol.">
        <title>Comparative genomics analysis of Trichoderma reesei strains.</title>
        <authorList>
            <person name="Koike H."/>
            <person name="Aerts A."/>
            <person name="LaButti K."/>
            <person name="Grigoriev I.V."/>
            <person name="Baker S.E."/>
        </authorList>
    </citation>
    <scope>NUCLEOTIDE SEQUENCE [LARGE SCALE GENOMIC DNA]</scope>
    <source>
        <strain evidence="4">ATCC 56765 / BCRC 32924 / NRRL 11460 / Rut C-30</strain>
    </source>
</reference>
<keyword evidence="2" id="KW-0732">Signal</keyword>